<sequence>MVAIISKEDVEDKSLTAAKTPPILSTITREMIDCATGTQVLTSDIAAICGAVIYSTVARETTIDVVAMKSKNQGFTAANVEEHGATAQQGSTSSSSDHFAVDSFPKRFYSIYNKNNSLLPIIRDTGVVFTAAIEVINANVAGQELADDDTASLGRVIGDVTAQEAITEAVIDSRHATTAAACCSILPQLAKDQFAAPFAADQVRKISEQTTVAAIQSNVMRVCTSKSMSSPSNTRPFATAQKCIAAVKSKNATTEGVHNSKILDMSQANYKSIIQYNNIGIPLDPEIDDGMVGPPKYILALLSNVKVVEKVEKQASRSRMTAQGNVIMKSTLDNYSMNMDDDLINPNLSHDAPPNKTLDIPINDDSCDDNDWADRINFPLEKFL</sequence>
<evidence type="ECO:0000313" key="2">
    <source>
        <dbReference type="Proteomes" id="UP001630127"/>
    </source>
</evidence>
<dbReference type="Proteomes" id="UP001630127">
    <property type="component" value="Unassembled WGS sequence"/>
</dbReference>
<gene>
    <name evidence="1" type="ORF">ACH5RR_018855</name>
</gene>
<keyword evidence="2" id="KW-1185">Reference proteome</keyword>
<name>A0ABD2ZPB7_9GENT</name>
<accession>A0ABD2ZPB7</accession>
<protein>
    <submittedName>
        <fullName evidence="1">Uncharacterized protein</fullName>
    </submittedName>
</protein>
<organism evidence="1 2">
    <name type="scientific">Cinchona calisaya</name>
    <dbReference type="NCBI Taxonomy" id="153742"/>
    <lineage>
        <taxon>Eukaryota</taxon>
        <taxon>Viridiplantae</taxon>
        <taxon>Streptophyta</taxon>
        <taxon>Embryophyta</taxon>
        <taxon>Tracheophyta</taxon>
        <taxon>Spermatophyta</taxon>
        <taxon>Magnoliopsida</taxon>
        <taxon>eudicotyledons</taxon>
        <taxon>Gunneridae</taxon>
        <taxon>Pentapetalae</taxon>
        <taxon>asterids</taxon>
        <taxon>lamiids</taxon>
        <taxon>Gentianales</taxon>
        <taxon>Rubiaceae</taxon>
        <taxon>Cinchonoideae</taxon>
        <taxon>Cinchoneae</taxon>
        <taxon>Cinchona</taxon>
    </lineage>
</organism>
<dbReference type="AlphaFoldDB" id="A0ABD2ZPB7"/>
<comment type="caution">
    <text evidence="1">The sequence shown here is derived from an EMBL/GenBank/DDBJ whole genome shotgun (WGS) entry which is preliminary data.</text>
</comment>
<dbReference type="EMBL" id="JBJUIK010000008">
    <property type="protein sequence ID" value="KAL3520706.1"/>
    <property type="molecule type" value="Genomic_DNA"/>
</dbReference>
<proteinExistence type="predicted"/>
<evidence type="ECO:0000313" key="1">
    <source>
        <dbReference type="EMBL" id="KAL3520706.1"/>
    </source>
</evidence>
<reference evidence="1 2" key="1">
    <citation type="submission" date="2024-11" db="EMBL/GenBank/DDBJ databases">
        <title>A near-complete genome assembly of Cinchona calisaya.</title>
        <authorList>
            <person name="Lian D.C."/>
            <person name="Zhao X.W."/>
            <person name="Wei L."/>
        </authorList>
    </citation>
    <scope>NUCLEOTIDE SEQUENCE [LARGE SCALE GENOMIC DNA]</scope>
    <source>
        <tissue evidence="1">Nenye</tissue>
    </source>
</reference>